<name>A0A0D2H855_CLAB1</name>
<evidence type="ECO:0000313" key="2">
    <source>
        <dbReference type="EMBL" id="KIW87015.1"/>
    </source>
</evidence>
<feature type="compositionally biased region" description="Low complexity" evidence="1">
    <location>
        <begin position="29"/>
        <end position="40"/>
    </location>
</feature>
<evidence type="ECO:0000313" key="3">
    <source>
        <dbReference type="Proteomes" id="UP000053789"/>
    </source>
</evidence>
<gene>
    <name evidence="2" type="ORF">Z519_12312</name>
</gene>
<accession>A0A0D2H855</accession>
<protein>
    <submittedName>
        <fullName evidence="2">Uncharacterized protein</fullName>
    </submittedName>
</protein>
<evidence type="ECO:0000256" key="1">
    <source>
        <dbReference type="SAM" id="MobiDB-lite"/>
    </source>
</evidence>
<organism evidence="2 3">
    <name type="scientific">Cladophialophora bantiana (strain ATCC 10958 / CBS 173.52 / CDC B-1940 / NIH 8579)</name>
    <name type="common">Xylohypha bantiana</name>
    <dbReference type="NCBI Taxonomy" id="1442370"/>
    <lineage>
        <taxon>Eukaryota</taxon>
        <taxon>Fungi</taxon>
        <taxon>Dikarya</taxon>
        <taxon>Ascomycota</taxon>
        <taxon>Pezizomycotina</taxon>
        <taxon>Eurotiomycetes</taxon>
        <taxon>Chaetothyriomycetidae</taxon>
        <taxon>Chaetothyriales</taxon>
        <taxon>Herpotrichiellaceae</taxon>
        <taxon>Cladophialophora</taxon>
    </lineage>
</organism>
<feature type="compositionally biased region" description="Basic and acidic residues" evidence="1">
    <location>
        <begin position="107"/>
        <end position="118"/>
    </location>
</feature>
<dbReference type="GeneID" id="27705240"/>
<feature type="region of interest" description="Disordered" evidence="1">
    <location>
        <begin position="100"/>
        <end position="125"/>
    </location>
</feature>
<dbReference type="EMBL" id="KN847007">
    <property type="protein sequence ID" value="KIW87015.1"/>
    <property type="molecule type" value="Genomic_DNA"/>
</dbReference>
<reference evidence="2" key="1">
    <citation type="submission" date="2015-01" db="EMBL/GenBank/DDBJ databases">
        <title>The Genome Sequence of Cladophialophora bantiana CBS 173.52.</title>
        <authorList>
            <consortium name="The Broad Institute Genomics Platform"/>
            <person name="Cuomo C."/>
            <person name="de Hoog S."/>
            <person name="Gorbushina A."/>
            <person name="Stielow B."/>
            <person name="Teixiera M."/>
            <person name="Abouelleil A."/>
            <person name="Chapman S.B."/>
            <person name="Priest M."/>
            <person name="Young S.K."/>
            <person name="Wortman J."/>
            <person name="Nusbaum C."/>
            <person name="Birren B."/>
        </authorList>
    </citation>
    <scope>NUCLEOTIDE SEQUENCE [LARGE SCALE GENOMIC DNA]</scope>
    <source>
        <strain evidence="2">CBS 173.52</strain>
    </source>
</reference>
<dbReference type="Proteomes" id="UP000053789">
    <property type="component" value="Unassembled WGS sequence"/>
</dbReference>
<dbReference type="AlphaFoldDB" id="A0A0D2H855"/>
<proteinExistence type="predicted"/>
<sequence length="125" mass="13708">MALHKMNAVNASTTKHHPGIHRLPYGGASSLSSSPSNMESELLKKTTPDTADASAGDFDFEELFICDEPQKKLKSVVEVSIPTRERDRSNFSFSYYASGRGAGNEMSKNESDHLDMRNKGNAGNR</sequence>
<dbReference type="VEuPathDB" id="FungiDB:Z519_12312"/>
<dbReference type="OrthoDB" id="10368096at2759"/>
<feature type="region of interest" description="Disordered" evidence="1">
    <location>
        <begin position="1"/>
        <end position="50"/>
    </location>
</feature>
<dbReference type="HOGENOM" id="CLU_162799_0_0_1"/>
<keyword evidence="3" id="KW-1185">Reference proteome</keyword>
<dbReference type="RefSeq" id="XP_016613684.1">
    <property type="nucleotide sequence ID" value="XM_016770018.1"/>
</dbReference>